<keyword evidence="11" id="KW-1185">Reference proteome</keyword>
<dbReference type="Gene3D" id="6.20.440.10">
    <property type="match status" value="1"/>
</dbReference>
<name>A0A081C548_VECG1</name>
<comment type="function">
    <text evidence="2 6">The glycine cleavage system catalyzes the degradation of glycine. The P protein binds the alpha-amino group of glycine through its pyridoxal phosphate cofactor; CO(2) is released and the remaining methylamine moiety is then transferred to the lipoamide cofactor of the H protein.</text>
</comment>
<proteinExistence type="inferred from homology"/>
<evidence type="ECO:0000259" key="9">
    <source>
        <dbReference type="Pfam" id="PF21478"/>
    </source>
</evidence>
<evidence type="ECO:0000256" key="6">
    <source>
        <dbReference type="HAMAP-Rule" id="MF_00713"/>
    </source>
</evidence>
<dbReference type="InterPro" id="IPR049316">
    <property type="entry name" value="GDC-P_C"/>
</dbReference>
<keyword evidence="4 6" id="KW-0560">Oxidoreductase</keyword>
<accession>A0A081C548</accession>
<dbReference type="EMBL" id="DF820470">
    <property type="protein sequence ID" value="GAK59703.1"/>
    <property type="molecule type" value="Genomic_DNA"/>
</dbReference>
<dbReference type="Gene3D" id="3.90.1150.10">
    <property type="entry name" value="Aspartate Aminotransferase, domain 1"/>
    <property type="match status" value="1"/>
</dbReference>
<evidence type="ECO:0000259" key="8">
    <source>
        <dbReference type="Pfam" id="PF02347"/>
    </source>
</evidence>
<dbReference type="EC" id="1.4.4.2" evidence="6"/>
<dbReference type="InterPro" id="IPR015424">
    <property type="entry name" value="PyrdxlP-dep_Trfase"/>
</dbReference>
<dbReference type="InterPro" id="IPR015422">
    <property type="entry name" value="PyrdxlP-dep_Trfase_small"/>
</dbReference>
<evidence type="ECO:0000256" key="3">
    <source>
        <dbReference type="ARBA" id="ARBA00022898"/>
    </source>
</evidence>
<dbReference type="InterPro" id="IPR015421">
    <property type="entry name" value="PyrdxlP-dep_Trfase_major"/>
</dbReference>
<feature type="region of interest" description="Disordered" evidence="7">
    <location>
        <begin position="461"/>
        <end position="497"/>
    </location>
</feature>
<evidence type="ECO:0000256" key="7">
    <source>
        <dbReference type="SAM" id="MobiDB-lite"/>
    </source>
</evidence>
<keyword evidence="3 6" id="KW-0663">Pyridoxal phosphate</keyword>
<dbReference type="GO" id="GO:0019464">
    <property type="term" value="P:glycine decarboxylation via glycine cleavage system"/>
    <property type="evidence" value="ECO:0007669"/>
    <property type="project" value="UniProtKB-UniRule"/>
</dbReference>
<dbReference type="GO" id="GO:0005960">
    <property type="term" value="C:glycine cleavage complex"/>
    <property type="evidence" value="ECO:0007669"/>
    <property type="project" value="TreeGrafter"/>
</dbReference>
<evidence type="ECO:0000313" key="11">
    <source>
        <dbReference type="Proteomes" id="UP000030661"/>
    </source>
</evidence>
<dbReference type="HAMAP" id="MF_00713">
    <property type="entry name" value="GcvPB"/>
    <property type="match status" value="1"/>
</dbReference>
<evidence type="ECO:0000256" key="5">
    <source>
        <dbReference type="ARBA" id="ARBA00049026"/>
    </source>
</evidence>
<sequence length="497" mass="54658">MKKATVGASGLVFHEPLIFERSVKDRQGYSLPVCDVPDVRPEDVIPQAYIRDEVTGFPEVSEVEVVRHFTHLSQWNYGIDSGLFPLGSCTMKYNPRVNEEVAALPGFARLHPHTPQELAQGAIRLMYELEQALCEISGFDRVSLQPAAGAHGELTGMMLIRAYLTSQGNPRRKVLIPDSAHGTNPASCTLCGYDTVPVASGPDGCADPKAIAEVMDEQVAAIMITNPNTLGLFERNIAEIAEIVHAKGGLVYGDGANLNALLGKARPGDMGIDVMHFNLHKTFSTPHGGGGPGSGPVALKARLIPFMPVPTPEYKDGEYYLETDHPHSIGKIRSFFGNFGVMVRAYAYILSMGPAGLKQIAETAVLNANYIMAQLRDVYHLPYQALCKHECVFSDKLQNPDGVTTMDIAKRLMDYGFHPPTVYFPLIVHGALMIEPTETESKQTLDTFIDAMREIAREAKEDPEILKTAPHRAKMRRLDETTAARKPILRYETSEEK</sequence>
<dbReference type="GO" id="GO:0005829">
    <property type="term" value="C:cytosol"/>
    <property type="evidence" value="ECO:0007669"/>
    <property type="project" value="TreeGrafter"/>
</dbReference>
<organism evidence="10">
    <name type="scientific">Vecturithrix granuli</name>
    <dbReference type="NCBI Taxonomy" id="1499967"/>
    <lineage>
        <taxon>Bacteria</taxon>
        <taxon>Candidatus Moduliflexota</taxon>
        <taxon>Candidatus Vecturitrichia</taxon>
        <taxon>Candidatus Vecturitrichales</taxon>
        <taxon>Candidatus Vecturitrichaceae</taxon>
        <taxon>Candidatus Vecturithrix</taxon>
    </lineage>
</organism>
<evidence type="ECO:0000313" key="10">
    <source>
        <dbReference type="EMBL" id="GAK59703.1"/>
    </source>
</evidence>
<dbReference type="PANTHER" id="PTHR11773:SF1">
    <property type="entry name" value="GLYCINE DEHYDROGENASE (DECARBOXYLATING), MITOCHONDRIAL"/>
    <property type="match status" value="1"/>
</dbReference>
<feature type="domain" description="Glycine cleavage system P-protein N-terminal" evidence="8">
    <location>
        <begin position="58"/>
        <end position="308"/>
    </location>
</feature>
<feature type="modified residue" description="N6-(pyridoxal phosphate)lysine" evidence="6">
    <location>
        <position position="281"/>
    </location>
</feature>
<dbReference type="NCBIfam" id="NF003346">
    <property type="entry name" value="PRK04366.1"/>
    <property type="match status" value="1"/>
</dbReference>
<dbReference type="HOGENOM" id="CLU_004620_5_0_0"/>
<dbReference type="InterPro" id="IPR020581">
    <property type="entry name" value="GDC_P"/>
</dbReference>
<dbReference type="AlphaFoldDB" id="A0A081C548"/>
<evidence type="ECO:0000256" key="2">
    <source>
        <dbReference type="ARBA" id="ARBA00003788"/>
    </source>
</evidence>
<dbReference type="GO" id="GO:0004375">
    <property type="term" value="F:glycine dehydrogenase (decarboxylating) activity"/>
    <property type="evidence" value="ECO:0007669"/>
    <property type="project" value="UniProtKB-EC"/>
</dbReference>
<comment type="catalytic activity">
    <reaction evidence="5 6">
        <text>N(6)-[(R)-lipoyl]-L-lysyl-[glycine-cleavage complex H protein] + glycine + H(+) = N(6)-[(R)-S(8)-aminomethyldihydrolipoyl]-L-lysyl-[glycine-cleavage complex H protein] + CO2</text>
        <dbReference type="Rhea" id="RHEA:24304"/>
        <dbReference type="Rhea" id="RHEA-COMP:10494"/>
        <dbReference type="Rhea" id="RHEA-COMP:10495"/>
        <dbReference type="ChEBI" id="CHEBI:15378"/>
        <dbReference type="ChEBI" id="CHEBI:16526"/>
        <dbReference type="ChEBI" id="CHEBI:57305"/>
        <dbReference type="ChEBI" id="CHEBI:83099"/>
        <dbReference type="ChEBI" id="CHEBI:83143"/>
        <dbReference type="EC" id="1.4.4.2"/>
    </reaction>
</comment>
<dbReference type="Proteomes" id="UP000030661">
    <property type="component" value="Unassembled WGS sequence"/>
</dbReference>
<dbReference type="Pfam" id="PF21478">
    <property type="entry name" value="GcvP2_C"/>
    <property type="match status" value="1"/>
</dbReference>
<comment type="cofactor">
    <cofactor evidence="1 6">
        <name>pyridoxal 5'-phosphate</name>
        <dbReference type="ChEBI" id="CHEBI:597326"/>
    </cofactor>
</comment>
<dbReference type="InterPro" id="IPR049315">
    <property type="entry name" value="GDC-P_N"/>
</dbReference>
<dbReference type="GO" id="GO:0016594">
    <property type="term" value="F:glycine binding"/>
    <property type="evidence" value="ECO:0007669"/>
    <property type="project" value="TreeGrafter"/>
</dbReference>
<dbReference type="GO" id="GO:0030170">
    <property type="term" value="F:pyridoxal phosphate binding"/>
    <property type="evidence" value="ECO:0007669"/>
    <property type="project" value="TreeGrafter"/>
</dbReference>
<dbReference type="SUPFAM" id="SSF53383">
    <property type="entry name" value="PLP-dependent transferases"/>
    <property type="match status" value="1"/>
</dbReference>
<dbReference type="FunFam" id="3.40.640.10:FF:000224">
    <property type="entry name" value="Probable glycine dehydrogenase (decarboxylating) subunit 2"/>
    <property type="match status" value="1"/>
</dbReference>
<dbReference type="InterPro" id="IPR023012">
    <property type="entry name" value="GcvPB"/>
</dbReference>
<gene>
    <name evidence="6" type="primary">gcvPB</name>
    <name evidence="10" type="ORF">U27_06688</name>
</gene>
<feature type="domain" description="Glycine dehydrogenase C-terminal" evidence="9">
    <location>
        <begin position="362"/>
        <end position="461"/>
    </location>
</feature>
<dbReference type="FunFam" id="3.90.1150.10:FF:000014">
    <property type="entry name" value="Probable glycine dehydrogenase (decarboxylating) subunit 2"/>
    <property type="match status" value="1"/>
</dbReference>
<dbReference type="PANTHER" id="PTHR11773">
    <property type="entry name" value="GLYCINE DEHYDROGENASE, DECARBOXYLATING"/>
    <property type="match status" value="1"/>
</dbReference>
<evidence type="ECO:0000256" key="1">
    <source>
        <dbReference type="ARBA" id="ARBA00001933"/>
    </source>
</evidence>
<comment type="subunit">
    <text evidence="6">The glycine cleavage system is composed of four proteins: P, T, L and H. In this organism, the P 'protein' is a heterodimer of two subunits.</text>
</comment>
<dbReference type="Pfam" id="PF02347">
    <property type="entry name" value="GDC-P"/>
    <property type="match status" value="1"/>
</dbReference>
<reference evidence="10" key="1">
    <citation type="journal article" date="2015" name="PeerJ">
        <title>First genomic representation of candidate bacterial phylum KSB3 points to enhanced environmental sensing as a trigger of wastewater bulking.</title>
        <authorList>
            <person name="Sekiguchi Y."/>
            <person name="Ohashi A."/>
            <person name="Parks D.H."/>
            <person name="Yamauchi T."/>
            <person name="Tyson G.W."/>
            <person name="Hugenholtz P."/>
        </authorList>
    </citation>
    <scope>NUCLEOTIDE SEQUENCE [LARGE SCALE GENOMIC DNA]</scope>
</reference>
<protein>
    <recommendedName>
        <fullName evidence="6">Probable glycine dehydrogenase (decarboxylating) subunit 2</fullName>
        <ecNumber evidence="6">1.4.4.2</ecNumber>
    </recommendedName>
    <alternativeName>
        <fullName evidence="6">Glycine cleavage system P-protein subunit 2</fullName>
    </alternativeName>
    <alternativeName>
        <fullName evidence="6">Glycine decarboxylase subunit 2</fullName>
    </alternativeName>
    <alternativeName>
        <fullName evidence="6">Glycine dehydrogenase (aminomethyl-transferring) subunit 2</fullName>
    </alternativeName>
</protein>
<dbReference type="CDD" id="cd00613">
    <property type="entry name" value="GDC-P"/>
    <property type="match status" value="1"/>
</dbReference>
<comment type="similarity">
    <text evidence="6">Belongs to the GcvP family. C-terminal subunit subfamily.</text>
</comment>
<evidence type="ECO:0000256" key="4">
    <source>
        <dbReference type="ARBA" id="ARBA00023002"/>
    </source>
</evidence>
<dbReference type="Gene3D" id="3.40.640.10">
    <property type="entry name" value="Type I PLP-dependent aspartate aminotransferase-like (Major domain)"/>
    <property type="match status" value="1"/>
</dbReference>
<dbReference type="STRING" id="1499967.U27_06688"/>
<dbReference type="eggNOG" id="COG1003">
    <property type="taxonomic scope" value="Bacteria"/>
</dbReference>